<evidence type="ECO:0000313" key="1">
    <source>
        <dbReference type="EMBL" id="CEI60523.1"/>
    </source>
</evidence>
<accession>A0A2L2SZS1</accession>
<reference evidence="2" key="1">
    <citation type="submission" date="2014-10" db="EMBL/GenBank/DDBJ databases">
        <authorList>
            <person name="King R."/>
        </authorList>
    </citation>
    <scope>NUCLEOTIDE SEQUENCE [LARGE SCALE GENOMIC DNA]</scope>
    <source>
        <strain evidence="2">A3/5</strain>
    </source>
</reference>
<name>A0A2L2SZS1_9HYPO</name>
<dbReference type="STRING" id="56646.A0A2L2SZS1"/>
<sequence length="151" mass="17442">MDRQPPNTYLETSEHQKIAWVTGLSYYQNRPLETHQTKSIRRSMLPKPEMAKFEDLPAELVNNIIIDRLPRKSLIHITFAQRHIKKLKAAASSPRIAPHVQEIVFFIFKTLPSCKVDGNTDDYIKGYSQAVRYDFFMCVDALPNLRPSAIL</sequence>
<keyword evidence="2" id="KW-1185">Reference proteome</keyword>
<organism evidence="1 2">
    <name type="scientific">Fusarium venenatum</name>
    <dbReference type="NCBI Taxonomy" id="56646"/>
    <lineage>
        <taxon>Eukaryota</taxon>
        <taxon>Fungi</taxon>
        <taxon>Dikarya</taxon>
        <taxon>Ascomycota</taxon>
        <taxon>Pezizomycotina</taxon>
        <taxon>Sordariomycetes</taxon>
        <taxon>Hypocreomycetidae</taxon>
        <taxon>Hypocreales</taxon>
        <taxon>Nectriaceae</taxon>
        <taxon>Fusarium</taxon>
    </lineage>
</organism>
<protein>
    <submittedName>
        <fullName evidence="1">Uncharacterized protein</fullName>
    </submittedName>
</protein>
<dbReference type="EMBL" id="LN649230">
    <property type="protein sequence ID" value="CEI60523.1"/>
    <property type="molecule type" value="Genomic_DNA"/>
</dbReference>
<dbReference type="Proteomes" id="UP000245910">
    <property type="component" value="Chromosome II"/>
</dbReference>
<proteinExistence type="predicted"/>
<dbReference type="AlphaFoldDB" id="A0A2L2SZS1"/>
<evidence type="ECO:0000313" key="2">
    <source>
        <dbReference type="Proteomes" id="UP000245910"/>
    </source>
</evidence>